<evidence type="ECO:0000313" key="2">
    <source>
        <dbReference type="Proteomes" id="UP001055072"/>
    </source>
</evidence>
<reference evidence="1" key="1">
    <citation type="journal article" date="2021" name="Environ. Microbiol.">
        <title>Gene family expansions and transcriptome signatures uncover fungal adaptations to wood decay.</title>
        <authorList>
            <person name="Hage H."/>
            <person name="Miyauchi S."/>
            <person name="Viragh M."/>
            <person name="Drula E."/>
            <person name="Min B."/>
            <person name="Chaduli D."/>
            <person name="Navarro D."/>
            <person name="Favel A."/>
            <person name="Norest M."/>
            <person name="Lesage-Meessen L."/>
            <person name="Balint B."/>
            <person name="Merenyi Z."/>
            <person name="de Eugenio L."/>
            <person name="Morin E."/>
            <person name="Martinez A.T."/>
            <person name="Baldrian P."/>
            <person name="Stursova M."/>
            <person name="Martinez M.J."/>
            <person name="Novotny C."/>
            <person name="Magnuson J.K."/>
            <person name="Spatafora J.W."/>
            <person name="Maurice S."/>
            <person name="Pangilinan J."/>
            <person name="Andreopoulos W."/>
            <person name="LaButti K."/>
            <person name="Hundley H."/>
            <person name="Na H."/>
            <person name="Kuo A."/>
            <person name="Barry K."/>
            <person name="Lipzen A."/>
            <person name="Henrissat B."/>
            <person name="Riley R."/>
            <person name="Ahrendt S."/>
            <person name="Nagy L.G."/>
            <person name="Grigoriev I.V."/>
            <person name="Martin F."/>
            <person name="Rosso M.N."/>
        </authorList>
    </citation>
    <scope>NUCLEOTIDE SEQUENCE</scope>
    <source>
        <strain evidence="1">CBS 384.51</strain>
    </source>
</reference>
<name>A0ACB8TWC8_9APHY</name>
<protein>
    <submittedName>
        <fullName evidence="1">Uncharacterized protein</fullName>
    </submittedName>
</protein>
<proteinExistence type="predicted"/>
<gene>
    <name evidence="1" type="ORF">BDY19DRAFT_995989</name>
</gene>
<accession>A0ACB8TWC8</accession>
<dbReference type="EMBL" id="MU274924">
    <property type="protein sequence ID" value="KAI0086382.1"/>
    <property type="molecule type" value="Genomic_DNA"/>
</dbReference>
<organism evidence="1 2">
    <name type="scientific">Irpex rosettiformis</name>
    <dbReference type="NCBI Taxonomy" id="378272"/>
    <lineage>
        <taxon>Eukaryota</taxon>
        <taxon>Fungi</taxon>
        <taxon>Dikarya</taxon>
        <taxon>Basidiomycota</taxon>
        <taxon>Agaricomycotina</taxon>
        <taxon>Agaricomycetes</taxon>
        <taxon>Polyporales</taxon>
        <taxon>Irpicaceae</taxon>
        <taxon>Irpex</taxon>
    </lineage>
</organism>
<sequence length="354" mass="39525">MAPVSQTYGALLIGGLLAMYFSGIVCIQCLLYFRTFRDDRLRIKLKVLAVWALDILHSVFVSVSLWQYLILGLNDITIIQEILWPVSATIAITGVTTFIIQCFLAHRVWTLSKHNIWITCIIVTLAFLRMLSAFGAVIQMSLLDTWARFHAVAAWNFTTGLAISACADLLIAISIVYYLNRNRTGFERHFLRIRSDYIIDTIVLYTIENGLLTSVSVVASLICWLTMPTNLIFLALHFVISKMYANSLLATLNARKFIKQESSRSGSRRRGSSIRLPTFLTSASSRLTQTTRSEFAPQTPLQINVEKSVHCVTDIGSRTVAVDINSMDPMLTLSEASPTSHESRDAGMLSSGKD</sequence>
<dbReference type="Proteomes" id="UP001055072">
    <property type="component" value="Unassembled WGS sequence"/>
</dbReference>
<comment type="caution">
    <text evidence="1">The sequence shown here is derived from an EMBL/GenBank/DDBJ whole genome shotgun (WGS) entry which is preliminary data.</text>
</comment>
<evidence type="ECO:0000313" key="1">
    <source>
        <dbReference type="EMBL" id="KAI0086382.1"/>
    </source>
</evidence>
<keyword evidence="2" id="KW-1185">Reference proteome</keyword>